<protein>
    <submittedName>
        <fullName evidence="1">Uncharacterized protein</fullName>
    </submittedName>
</protein>
<dbReference type="Proteomes" id="UP000663829">
    <property type="component" value="Unassembled WGS sequence"/>
</dbReference>
<comment type="caution">
    <text evidence="1">The sequence shown here is derived from an EMBL/GenBank/DDBJ whole genome shotgun (WGS) entry which is preliminary data.</text>
</comment>
<evidence type="ECO:0000313" key="2">
    <source>
        <dbReference type="EMBL" id="CAF4514289.1"/>
    </source>
</evidence>
<evidence type="ECO:0000313" key="1">
    <source>
        <dbReference type="EMBL" id="CAF1622772.1"/>
    </source>
</evidence>
<dbReference type="EMBL" id="CAJOBC010108456">
    <property type="protein sequence ID" value="CAF4514289.1"/>
    <property type="molecule type" value="Genomic_DNA"/>
</dbReference>
<dbReference type="EMBL" id="CAJNOQ010041183">
    <property type="protein sequence ID" value="CAF1622772.1"/>
    <property type="molecule type" value="Genomic_DNA"/>
</dbReference>
<evidence type="ECO:0000313" key="3">
    <source>
        <dbReference type="Proteomes" id="UP000663829"/>
    </source>
</evidence>
<accession>A0A816CJ32</accession>
<reference evidence="1" key="1">
    <citation type="submission" date="2021-02" db="EMBL/GenBank/DDBJ databases">
        <authorList>
            <person name="Nowell W R."/>
        </authorList>
    </citation>
    <scope>NUCLEOTIDE SEQUENCE</scope>
</reference>
<sequence length="106" mass="12022">AKTDETVSVLFEIDIDLSLHNITFADISRTSEFAPEKEVLFDIDRTVELESLTFDIAKDRWIIQLATSNYGADLTQVFIEYQNEESSPFNNNVSSIFNCSLSSPIH</sequence>
<feature type="non-terminal residue" evidence="1">
    <location>
        <position position="1"/>
    </location>
</feature>
<organism evidence="1 3">
    <name type="scientific">Didymodactylos carnosus</name>
    <dbReference type="NCBI Taxonomy" id="1234261"/>
    <lineage>
        <taxon>Eukaryota</taxon>
        <taxon>Metazoa</taxon>
        <taxon>Spiralia</taxon>
        <taxon>Gnathifera</taxon>
        <taxon>Rotifera</taxon>
        <taxon>Eurotatoria</taxon>
        <taxon>Bdelloidea</taxon>
        <taxon>Philodinida</taxon>
        <taxon>Philodinidae</taxon>
        <taxon>Didymodactylos</taxon>
    </lineage>
</organism>
<name>A0A816CJ32_9BILA</name>
<proteinExistence type="predicted"/>
<gene>
    <name evidence="1" type="ORF">GPM918_LOCUS43838</name>
    <name evidence="2" type="ORF">SRO942_LOCUS45462</name>
</gene>
<dbReference type="Proteomes" id="UP000681722">
    <property type="component" value="Unassembled WGS sequence"/>
</dbReference>
<dbReference type="OrthoDB" id="10593595at2759"/>
<keyword evidence="3" id="KW-1185">Reference proteome</keyword>
<dbReference type="AlphaFoldDB" id="A0A816CJ32"/>